<name>A0A7C9IBT0_9DEIO</name>
<dbReference type="RefSeq" id="WP_157459660.1">
    <property type="nucleotide sequence ID" value="NZ_WQLB01000016.1"/>
</dbReference>
<protein>
    <submittedName>
        <fullName evidence="1">Uncharacterized protein</fullName>
    </submittedName>
</protein>
<gene>
    <name evidence="1" type="ORF">GO986_12600</name>
</gene>
<dbReference type="EMBL" id="WQLB01000016">
    <property type="protein sequence ID" value="MVN87606.1"/>
    <property type="molecule type" value="Genomic_DNA"/>
</dbReference>
<reference evidence="1 2" key="1">
    <citation type="submission" date="2019-12" db="EMBL/GenBank/DDBJ databases">
        <title>Deinococcus sp. HMF7620 Genome sequencing and assembly.</title>
        <authorList>
            <person name="Kang H."/>
            <person name="Kim H."/>
            <person name="Joh K."/>
        </authorList>
    </citation>
    <scope>NUCLEOTIDE SEQUENCE [LARGE SCALE GENOMIC DNA]</scope>
    <source>
        <strain evidence="1 2">HMF7620</strain>
    </source>
</reference>
<keyword evidence="2" id="KW-1185">Reference proteome</keyword>
<dbReference type="Proteomes" id="UP000483286">
    <property type="component" value="Unassembled WGS sequence"/>
</dbReference>
<sequence>MDRALFLTLMVSLAGQTLAQTRVLYDSRLPAPEPRLTESERGRVESLARRAATQQVWDADAGMDLCEGSDFSIEGAAPGTFTAKGRQQTAYVYTFCFNRTGNLQGLVILEGLNVAAHYVFVNHVSSMYALKDINRNGFTELVLEGGFSGQGYTGNFLEIVELGPVRRLLGRLNQQLLPQPYEDNCGVRSSGGQWTSALIRVTPGVTSSYTWQQLTGSRGNERVAISIGPVKPLKLTPFPTGWAKGPLW</sequence>
<proteinExistence type="predicted"/>
<comment type="caution">
    <text evidence="1">The sequence shown here is derived from an EMBL/GenBank/DDBJ whole genome shotgun (WGS) entry which is preliminary data.</text>
</comment>
<evidence type="ECO:0000313" key="1">
    <source>
        <dbReference type="EMBL" id="MVN87606.1"/>
    </source>
</evidence>
<dbReference type="AlphaFoldDB" id="A0A7C9IBT0"/>
<organism evidence="1 2">
    <name type="scientific">Deinococcus arboris</name>
    <dbReference type="NCBI Taxonomy" id="2682977"/>
    <lineage>
        <taxon>Bacteria</taxon>
        <taxon>Thermotogati</taxon>
        <taxon>Deinococcota</taxon>
        <taxon>Deinococci</taxon>
        <taxon>Deinococcales</taxon>
        <taxon>Deinococcaceae</taxon>
        <taxon>Deinococcus</taxon>
    </lineage>
</organism>
<evidence type="ECO:0000313" key="2">
    <source>
        <dbReference type="Proteomes" id="UP000483286"/>
    </source>
</evidence>
<accession>A0A7C9IBT0</accession>